<evidence type="ECO:0000259" key="2">
    <source>
        <dbReference type="Pfam" id="PF01261"/>
    </source>
</evidence>
<dbReference type="InterPro" id="IPR013022">
    <property type="entry name" value="Xyl_isomerase-like_TIM-brl"/>
</dbReference>
<keyword evidence="4" id="KW-1185">Reference proteome</keyword>
<evidence type="ECO:0000256" key="1">
    <source>
        <dbReference type="ARBA" id="ARBA00023235"/>
    </source>
</evidence>
<dbReference type="Pfam" id="PF01261">
    <property type="entry name" value="AP_endonuc_2"/>
    <property type="match status" value="1"/>
</dbReference>
<dbReference type="PANTHER" id="PTHR43489:SF3">
    <property type="entry name" value="XYLOSE ISOMERASE DOMAIN PROTEIN TIM BARREL"/>
    <property type="match status" value="1"/>
</dbReference>
<reference evidence="3 4" key="1">
    <citation type="journal article" date="2019" name="Int. J. Syst. Evol. Microbiol.">
        <title>The Global Catalogue of Microorganisms (GCM) 10K type strain sequencing project: providing services to taxonomists for standard genome sequencing and annotation.</title>
        <authorList>
            <consortium name="The Broad Institute Genomics Platform"/>
            <consortium name="The Broad Institute Genome Sequencing Center for Infectious Disease"/>
            <person name="Wu L."/>
            <person name="Ma J."/>
        </authorList>
    </citation>
    <scope>NUCLEOTIDE SEQUENCE [LARGE SCALE GENOMIC DNA]</scope>
    <source>
        <strain evidence="3 4">JCM 16242</strain>
    </source>
</reference>
<name>A0ABN0UA90_9GAMM</name>
<proteinExistence type="predicted"/>
<dbReference type="SUPFAM" id="SSF51658">
    <property type="entry name" value="Xylose isomerase-like"/>
    <property type="match status" value="1"/>
</dbReference>
<dbReference type="PANTHER" id="PTHR43489">
    <property type="entry name" value="ISOMERASE"/>
    <property type="match status" value="1"/>
</dbReference>
<keyword evidence="1" id="KW-0413">Isomerase</keyword>
<evidence type="ECO:0000313" key="4">
    <source>
        <dbReference type="Proteomes" id="UP001500657"/>
    </source>
</evidence>
<organism evidence="3 4">
    <name type="scientific">Rhodanobacter caeni</name>
    <dbReference type="NCBI Taxonomy" id="657654"/>
    <lineage>
        <taxon>Bacteria</taxon>
        <taxon>Pseudomonadati</taxon>
        <taxon>Pseudomonadota</taxon>
        <taxon>Gammaproteobacteria</taxon>
        <taxon>Lysobacterales</taxon>
        <taxon>Rhodanobacteraceae</taxon>
        <taxon>Rhodanobacter</taxon>
    </lineage>
</organism>
<dbReference type="EMBL" id="BAAAFO010000001">
    <property type="protein sequence ID" value="GAA0243904.1"/>
    <property type="molecule type" value="Genomic_DNA"/>
</dbReference>
<dbReference type="PROSITE" id="PS51318">
    <property type="entry name" value="TAT"/>
    <property type="match status" value="1"/>
</dbReference>
<dbReference type="InterPro" id="IPR036237">
    <property type="entry name" value="Xyl_isomerase-like_sf"/>
</dbReference>
<dbReference type="InterPro" id="IPR050417">
    <property type="entry name" value="Sugar_Epim/Isomerase"/>
</dbReference>
<dbReference type="Proteomes" id="UP001500657">
    <property type="component" value="Unassembled WGS sequence"/>
</dbReference>
<dbReference type="InterPro" id="IPR006311">
    <property type="entry name" value="TAT_signal"/>
</dbReference>
<accession>A0ABN0UA90</accession>
<evidence type="ECO:0000313" key="3">
    <source>
        <dbReference type="EMBL" id="GAA0243904.1"/>
    </source>
</evidence>
<dbReference type="Gene3D" id="3.20.20.150">
    <property type="entry name" value="Divalent-metal-dependent TIM barrel enzymes"/>
    <property type="match status" value="1"/>
</dbReference>
<feature type="domain" description="Xylose isomerase-like TIM barrel" evidence="2">
    <location>
        <begin position="69"/>
        <end position="284"/>
    </location>
</feature>
<comment type="caution">
    <text evidence="3">The sequence shown here is derived from an EMBL/GenBank/DDBJ whole genome shotgun (WGS) entry which is preliminary data.</text>
</comment>
<gene>
    <name evidence="3" type="ORF">GCM10009126_07000</name>
</gene>
<protein>
    <submittedName>
        <fullName evidence="3">TIM barrel protein</fullName>
    </submittedName>
</protein>
<sequence>MSTGGLTRRDALAWLGTTLTALGAAPWLAASADSGSRSPVSQNIAPGRLKQSLSRWTSQAPLPELCRRLKAIGFTGVDLVYADEWAVVNDSGLAVSMGYPAKRDNFLTMGFNDPAHHAVLLKELETAIPLARRAGVTNLITMFGNRQPGIDEGHAIDNCVAGLSKIAPYAAENGITICVELLNSKVDHPGYQGDSTRFGVAVMKGVGSPHVKLLYDIYHMQIMEGDVIRTIRDNIAWIGHFHTAGVPGRHEIDGTQELNYHAIAKAIADLGFKGYIAHEFVPAGPDPFAAFADAARLCTV</sequence>
<dbReference type="RefSeq" id="WP_343880204.1">
    <property type="nucleotide sequence ID" value="NZ_BAAAFO010000001.1"/>
</dbReference>